<keyword evidence="2" id="KW-1185">Reference proteome</keyword>
<feature type="non-terminal residue" evidence="1">
    <location>
        <position position="1"/>
    </location>
</feature>
<dbReference type="Proteomes" id="UP001178507">
    <property type="component" value="Unassembled WGS sequence"/>
</dbReference>
<organism evidence="1 2">
    <name type="scientific">Effrenium voratum</name>
    <dbReference type="NCBI Taxonomy" id="2562239"/>
    <lineage>
        <taxon>Eukaryota</taxon>
        <taxon>Sar</taxon>
        <taxon>Alveolata</taxon>
        <taxon>Dinophyceae</taxon>
        <taxon>Suessiales</taxon>
        <taxon>Symbiodiniaceae</taxon>
        <taxon>Effrenium</taxon>
    </lineage>
</organism>
<feature type="non-terminal residue" evidence="1">
    <location>
        <position position="90"/>
    </location>
</feature>
<reference evidence="1" key="1">
    <citation type="submission" date="2023-08" db="EMBL/GenBank/DDBJ databases">
        <authorList>
            <person name="Chen Y."/>
            <person name="Shah S."/>
            <person name="Dougan E. K."/>
            <person name="Thang M."/>
            <person name="Chan C."/>
        </authorList>
    </citation>
    <scope>NUCLEOTIDE SEQUENCE</scope>
</reference>
<name>A0AA36N457_9DINO</name>
<evidence type="ECO:0000313" key="2">
    <source>
        <dbReference type="Proteomes" id="UP001178507"/>
    </source>
</evidence>
<protein>
    <submittedName>
        <fullName evidence="1">Uncharacterized protein</fullName>
    </submittedName>
</protein>
<sequence length="90" mass="10052">AGPGEIAALPESGVMQVMKVLLCQRGGRLWSKPLLGGEWRECPFDLHCDFRRIKVLELLGGQRYLFLFHSVQGVPAGLDTVLIFEVSRNQ</sequence>
<accession>A0AA36N457</accession>
<comment type="caution">
    <text evidence="1">The sequence shown here is derived from an EMBL/GenBank/DDBJ whole genome shotgun (WGS) entry which is preliminary data.</text>
</comment>
<gene>
    <name evidence="1" type="ORF">EVOR1521_LOCUS14621</name>
</gene>
<proteinExistence type="predicted"/>
<evidence type="ECO:0000313" key="1">
    <source>
        <dbReference type="EMBL" id="CAJ1388863.1"/>
    </source>
</evidence>
<dbReference type="AlphaFoldDB" id="A0AA36N457"/>
<dbReference type="EMBL" id="CAUJNA010001777">
    <property type="protein sequence ID" value="CAJ1388863.1"/>
    <property type="molecule type" value="Genomic_DNA"/>
</dbReference>